<proteinExistence type="predicted"/>
<comment type="caution">
    <text evidence="1">The sequence shown here is derived from an EMBL/GenBank/DDBJ whole genome shotgun (WGS) entry which is preliminary data.</text>
</comment>
<name>A0A401T9W8_CHIPU</name>
<reference evidence="1 2" key="1">
    <citation type="journal article" date="2018" name="Nat. Ecol. Evol.">
        <title>Shark genomes provide insights into elasmobranch evolution and the origin of vertebrates.</title>
        <authorList>
            <person name="Hara Y"/>
            <person name="Yamaguchi K"/>
            <person name="Onimaru K"/>
            <person name="Kadota M"/>
            <person name="Koyanagi M"/>
            <person name="Keeley SD"/>
            <person name="Tatsumi K"/>
            <person name="Tanaka K"/>
            <person name="Motone F"/>
            <person name="Kageyama Y"/>
            <person name="Nozu R"/>
            <person name="Adachi N"/>
            <person name="Nishimura O"/>
            <person name="Nakagawa R"/>
            <person name="Tanegashima C"/>
            <person name="Kiyatake I"/>
            <person name="Matsumoto R"/>
            <person name="Murakumo K"/>
            <person name="Nishida K"/>
            <person name="Terakita A"/>
            <person name="Kuratani S"/>
            <person name="Sato K"/>
            <person name="Hyodo S Kuraku.S."/>
        </authorList>
    </citation>
    <scope>NUCLEOTIDE SEQUENCE [LARGE SCALE GENOMIC DNA]</scope>
</reference>
<dbReference type="EMBL" id="BEZZ01010960">
    <property type="protein sequence ID" value="GCC39405.1"/>
    <property type="molecule type" value="Genomic_DNA"/>
</dbReference>
<sequence>MFFPPHTPPTPSELERVMASLYYSYTRDAKNNVDIFNVNSIPFLFFDFGRRLFVLNGRVTDGLKELGRDEVTFYTERARDFSARLQAVTEELIKLTNATPIVSSESPL</sequence>
<accession>A0A401T9W8</accession>
<protein>
    <submittedName>
        <fullName evidence="1">Uncharacterized protein</fullName>
    </submittedName>
</protein>
<dbReference type="Proteomes" id="UP000287033">
    <property type="component" value="Unassembled WGS sequence"/>
</dbReference>
<organism evidence="1 2">
    <name type="scientific">Chiloscyllium punctatum</name>
    <name type="common">Brownbanded bambooshark</name>
    <name type="synonym">Hemiscyllium punctatum</name>
    <dbReference type="NCBI Taxonomy" id="137246"/>
    <lineage>
        <taxon>Eukaryota</taxon>
        <taxon>Metazoa</taxon>
        <taxon>Chordata</taxon>
        <taxon>Craniata</taxon>
        <taxon>Vertebrata</taxon>
        <taxon>Chondrichthyes</taxon>
        <taxon>Elasmobranchii</taxon>
        <taxon>Galeomorphii</taxon>
        <taxon>Galeoidea</taxon>
        <taxon>Orectolobiformes</taxon>
        <taxon>Hemiscylliidae</taxon>
        <taxon>Chiloscyllium</taxon>
    </lineage>
</organism>
<gene>
    <name evidence="1" type="ORF">chiPu_0022764</name>
</gene>
<dbReference type="AlphaFoldDB" id="A0A401T9W8"/>
<evidence type="ECO:0000313" key="1">
    <source>
        <dbReference type="EMBL" id="GCC39405.1"/>
    </source>
</evidence>
<dbReference type="OrthoDB" id="9940220at2759"/>
<keyword evidence="2" id="KW-1185">Reference proteome</keyword>
<evidence type="ECO:0000313" key="2">
    <source>
        <dbReference type="Proteomes" id="UP000287033"/>
    </source>
</evidence>